<proteinExistence type="predicted"/>
<sequence length="22" mass="2506">MPTFVSVGSSFCHQFNLILLHK</sequence>
<protein>
    <submittedName>
        <fullName evidence="1">Uncharacterized protein</fullName>
    </submittedName>
</protein>
<accession>A0A2P2JGX0</accession>
<dbReference type="EMBL" id="GGEC01012228">
    <property type="protein sequence ID" value="MBW92711.1"/>
    <property type="molecule type" value="Transcribed_RNA"/>
</dbReference>
<reference evidence="1" key="1">
    <citation type="submission" date="2018-02" db="EMBL/GenBank/DDBJ databases">
        <title>Rhizophora mucronata_Transcriptome.</title>
        <authorList>
            <person name="Meera S.P."/>
            <person name="Sreeshan A."/>
            <person name="Augustine A."/>
        </authorList>
    </citation>
    <scope>NUCLEOTIDE SEQUENCE</scope>
    <source>
        <tissue evidence="1">Leaf</tissue>
    </source>
</reference>
<dbReference type="AlphaFoldDB" id="A0A2P2JGX0"/>
<evidence type="ECO:0000313" key="1">
    <source>
        <dbReference type="EMBL" id="MBW92711.1"/>
    </source>
</evidence>
<organism evidence="1">
    <name type="scientific">Rhizophora mucronata</name>
    <name type="common">Asiatic mangrove</name>
    <dbReference type="NCBI Taxonomy" id="61149"/>
    <lineage>
        <taxon>Eukaryota</taxon>
        <taxon>Viridiplantae</taxon>
        <taxon>Streptophyta</taxon>
        <taxon>Embryophyta</taxon>
        <taxon>Tracheophyta</taxon>
        <taxon>Spermatophyta</taxon>
        <taxon>Magnoliopsida</taxon>
        <taxon>eudicotyledons</taxon>
        <taxon>Gunneridae</taxon>
        <taxon>Pentapetalae</taxon>
        <taxon>rosids</taxon>
        <taxon>fabids</taxon>
        <taxon>Malpighiales</taxon>
        <taxon>Rhizophoraceae</taxon>
        <taxon>Rhizophora</taxon>
    </lineage>
</organism>
<name>A0A2P2JGX0_RHIMU</name>